<dbReference type="Gene3D" id="3.50.50.60">
    <property type="entry name" value="FAD/NAD(P)-binding domain"/>
    <property type="match status" value="2"/>
</dbReference>
<dbReference type="PANTHER" id="PTHR46091">
    <property type="entry name" value="BLR7054 PROTEIN"/>
    <property type="match status" value="1"/>
</dbReference>
<sequence length="637" mass="71674">MSIILDIANYFVEHPILMVLMFLIYLILFGISVVLFGQAPKPNSNPFCFDATKRPEPLVISQAERNKVLKQGFSEKNIPDNIDAIIIGSGIGALTTGALLSKVGKRVLVLEQHDQAGGCCHTFIEKEFEFDVGIHYVGEMKSRTIVKFLLDQVSQGQIVWDHLDSDFDMVVLSNKMDPEKTKFIPIRGMGYGPFKKKLLEYFPDEEEALDKYIQLLKSSRSISRSLVYYKIFPKWLVKILVWTRLMSLISSYHKYASKTVADVLHGLTKNVELKTVLSYNFFDYGVEPTRSSFAIHSALMNHFINGGSYPRGGSSEIAFHIIPVIEKSGGSVLVRAKVSEILVEDGAVVGVRVRRAGGGHVDIASNVVISDAGVVNTFAKMLPETIAEKTSIYKIIKNSQVEPGTLSCMSLFVGLNGTAEELKLPNYNIWCFNCTDACKAITDYAKLTLDEALNSDIPFAFIVSPSAKDSSYQLRHPGKSTLTIISTCMWDWFKDWDKERVKKRGSEYEDIKKQFMDKMWAIVLKFYPHLEDKVEYMDLGTSVTNNFYLGTVVGEVYALDHTIRRFNDQEVLMHLRPQTDIKGLFLTGQDTICCGFVTGLYSGLLTASAVLKRNLFRDMLALLKKVNEKDKLYTKSK</sequence>
<dbReference type="GeneID" id="20195162"/>
<keyword evidence="10" id="KW-1185">Reference proteome</keyword>
<dbReference type="SUPFAM" id="SSF51905">
    <property type="entry name" value="FAD/NAD(P)-binding domain"/>
    <property type="match status" value="1"/>
</dbReference>
<evidence type="ECO:0000256" key="6">
    <source>
        <dbReference type="ARBA" id="ARBA00023027"/>
    </source>
</evidence>
<dbReference type="InterPro" id="IPR052206">
    <property type="entry name" value="Retinol_saturase"/>
</dbReference>
<dbReference type="HOGENOM" id="CLU_019722_1_0_1"/>
<dbReference type="InParanoid" id="T1EF10"/>
<evidence type="ECO:0000256" key="4">
    <source>
        <dbReference type="ARBA" id="ARBA00022827"/>
    </source>
</evidence>
<feature type="transmembrane region" description="Helical" evidence="7">
    <location>
        <begin position="16"/>
        <end position="36"/>
    </location>
</feature>
<evidence type="ECO:0000256" key="3">
    <source>
        <dbReference type="ARBA" id="ARBA00022729"/>
    </source>
</evidence>
<keyword evidence="7" id="KW-0812">Transmembrane</keyword>
<dbReference type="AlphaFoldDB" id="T1EF10"/>
<keyword evidence="4" id="KW-0274">FAD</keyword>
<organism evidence="9 10">
    <name type="scientific">Helobdella robusta</name>
    <name type="common">Californian leech</name>
    <dbReference type="NCBI Taxonomy" id="6412"/>
    <lineage>
        <taxon>Eukaryota</taxon>
        <taxon>Metazoa</taxon>
        <taxon>Spiralia</taxon>
        <taxon>Lophotrochozoa</taxon>
        <taxon>Annelida</taxon>
        <taxon>Clitellata</taxon>
        <taxon>Hirudinea</taxon>
        <taxon>Rhynchobdellida</taxon>
        <taxon>Glossiphoniidae</taxon>
        <taxon>Helobdella</taxon>
    </lineage>
</organism>
<dbReference type="PANTHER" id="PTHR46091:SF3">
    <property type="entry name" value="AMINE OXIDASE DOMAIN-CONTAINING PROTEIN"/>
    <property type="match status" value="1"/>
</dbReference>
<evidence type="ECO:0000313" key="9">
    <source>
        <dbReference type="EnsemblMetazoa" id="HelroP110282"/>
    </source>
</evidence>
<dbReference type="OrthoDB" id="38045at2759"/>
<dbReference type="Proteomes" id="UP000015101">
    <property type="component" value="Unassembled WGS sequence"/>
</dbReference>
<dbReference type="EMBL" id="AMQM01003379">
    <property type="status" value="NOT_ANNOTATED_CDS"/>
    <property type="molecule type" value="Genomic_DNA"/>
</dbReference>
<dbReference type="EMBL" id="KB096134">
    <property type="protein sequence ID" value="ESO08037.1"/>
    <property type="molecule type" value="Genomic_DNA"/>
</dbReference>
<keyword evidence="5" id="KW-0521">NADP</keyword>
<dbReference type="GO" id="GO:0016491">
    <property type="term" value="F:oxidoreductase activity"/>
    <property type="evidence" value="ECO:0000318"/>
    <property type="project" value="GO_Central"/>
</dbReference>
<dbReference type="STRING" id="6412.T1EF10"/>
<dbReference type="InterPro" id="IPR036188">
    <property type="entry name" value="FAD/NAD-bd_sf"/>
</dbReference>
<keyword evidence="7" id="KW-0472">Membrane</keyword>
<dbReference type="eggNOG" id="KOG4254">
    <property type="taxonomic scope" value="Eukaryota"/>
</dbReference>
<evidence type="ECO:0000313" key="10">
    <source>
        <dbReference type="Proteomes" id="UP000015101"/>
    </source>
</evidence>
<reference evidence="10" key="1">
    <citation type="submission" date="2012-12" db="EMBL/GenBank/DDBJ databases">
        <authorList>
            <person name="Hellsten U."/>
            <person name="Grimwood J."/>
            <person name="Chapman J.A."/>
            <person name="Shapiro H."/>
            <person name="Aerts A."/>
            <person name="Otillar R.P."/>
            <person name="Terry A.Y."/>
            <person name="Boore J.L."/>
            <person name="Simakov O."/>
            <person name="Marletaz F."/>
            <person name="Cho S.-J."/>
            <person name="Edsinger-Gonzales E."/>
            <person name="Havlak P."/>
            <person name="Kuo D.-H."/>
            <person name="Larsson T."/>
            <person name="Lv J."/>
            <person name="Arendt D."/>
            <person name="Savage R."/>
            <person name="Osoegawa K."/>
            <person name="de Jong P."/>
            <person name="Lindberg D.R."/>
            <person name="Seaver E.C."/>
            <person name="Weisblat D.A."/>
            <person name="Putnam N.H."/>
            <person name="Grigoriev I.V."/>
            <person name="Rokhsar D.S."/>
        </authorList>
    </citation>
    <scope>NUCLEOTIDE SEQUENCE</scope>
</reference>
<dbReference type="Pfam" id="PF13450">
    <property type="entry name" value="NAD_binding_8"/>
    <property type="match status" value="1"/>
</dbReference>
<proteinExistence type="inferred from homology"/>
<dbReference type="OMA" id="AFMFADW"/>
<evidence type="ECO:0000256" key="5">
    <source>
        <dbReference type="ARBA" id="ARBA00022857"/>
    </source>
</evidence>
<keyword evidence="7" id="KW-1133">Transmembrane helix</keyword>
<evidence type="ECO:0000256" key="2">
    <source>
        <dbReference type="ARBA" id="ARBA00022630"/>
    </source>
</evidence>
<keyword evidence="3" id="KW-0732">Signal</keyword>
<dbReference type="KEGG" id="hro:HELRODRAFT_110282"/>
<evidence type="ECO:0000256" key="1">
    <source>
        <dbReference type="ARBA" id="ARBA00005855"/>
    </source>
</evidence>
<keyword evidence="2" id="KW-0285">Flavoprotein</keyword>
<name>T1EF10_HELRO</name>
<protein>
    <recommendedName>
        <fullName evidence="11">Amine oxidase domain-containing protein</fullName>
    </recommendedName>
</protein>
<gene>
    <name evidence="9" type="primary">20195162</name>
    <name evidence="8" type="ORF">HELRODRAFT_110282</name>
</gene>
<comment type="similarity">
    <text evidence="1">Belongs to the carotenoid/retinoid oxidoreductase family. CrtISO subfamily.</text>
</comment>
<keyword evidence="6" id="KW-0520">NAD</keyword>
<accession>T1EF10</accession>
<evidence type="ECO:0000256" key="7">
    <source>
        <dbReference type="SAM" id="Phobius"/>
    </source>
</evidence>
<evidence type="ECO:0008006" key="11">
    <source>
        <dbReference type="Google" id="ProtNLM"/>
    </source>
</evidence>
<reference evidence="9" key="3">
    <citation type="submission" date="2015-06" db="UniProtKB">
        <authorList>
            <consortium name="EnsemblMetazoa"/>
        </authorList>
    </citation>
    <scope>IDENTIFICATION</scope>
</reference>
<dbReference type="CTD" id="20195162"/>
<dbReference type="EnsemblMetazoa" id="HelroT110282">
    <property type="protein sequence ID" value="HelroP110282"/>
    <property type="gene ID" value="HelroG110282"/>
</dbReference>
<evidence type="ECO:0000313" key="8">
    <source>
        <dbReference type="EMBL" id="ESO08037.1"/>
    </source>
</evidence>
<reference evidence="8 10" key="2">
    <citation type="journal article" date="2013" name="Nature">
        <title>Insights into bilaterian evolution from three spiralian genomes.</title>
        <authorList>
            <person name="Simakov O."/>
            <person name="Marletaz F."/>
            <person name="Cho S.J."/>
            <person name="Edsinger-Gonzales E."/>
            <person name="Havlak P."/>
            <person name="Hellsten U."/>
            <person name="Kuo D.H."/>
            <person name="Larsson T."/>
            <person name="Lv J."/>
            <person name="Arendt D."/>
            <person name="Savage R."/>
            <person name="Osoegawa K."/>
            <person name="de Jong P."/>
            <person name="Grimwood J."/>
            <person name="Chapman J.A."/>
            <person name="Shapiro H."/>
            <person name="Aerts A."/>
            <person name="Otillar R.P."/>
            <person name="Terry A.Y."/>
            <person name="Boore J.L."/>
            <person name="Grigoriev I.V."/>
            <person name="Lindberg D.R."/>
            <person name="Seaver E.C."/>
            <person name="Weisblat D.A."/>
            <person name="Putnam N.H."/>
            <person name="Rokhsar D.S."/>
        </authorList>
    </citation>
    <scope>NUCLEOTIDE SEQUENCE</scope>
</reference>
<dbReference type="RefSeq" id="XP_009013826.1">
    <property type="nucleotide sequence ID" value="XM_009015578.1"/>
</dbReference>